<proteinExistence type="predicted"/>
<accession>A0A2A6RNC2</accession>
<dbReference type="InterPro" id="IPR005077">
    <property type="entry name" value="Peptidase_C11"/>
</dbReference>
<keyword evidence="2" id="KW-1185">Reference proteome</keyword>
<dbReference type="AlphaFoldDB" id="A0A2A6RNC2"/>
<dbReference type="Gene3D" id="3.40.50.11970">
    <property type="match status" value="1"/>
</dbReference>
<sequence>MSSYTYLWLLLLLLVSPVALLVAQADQPEVAQVSMPCQQVLADPTVELTADASPWEVYAPTRSFSTEHAASGTTSLGLSAGAMVGQQISIPPNLGDLFGHLSYRLATGSNGGVEQVRVELYRPGQVQVSGLITTLALLDAAEVTPGDWLQLEWHASAETLAALADYAGAAVVFVVRSLGAEGASATTTQVWLDDLRLQLCQTERSVTLRGVVQREGLPLADAHMLLSHTSATGTRVYAAARSDATGQYGFPGVEPLAEGEHYRIWYLNTPNQARMSRQLGFWAGPELRQLPEQFEVTGLDFEVGDVTLLAPAPHASIGFNHATTLALRWLPRAEPMANERHRACLYDPAYGDPQTGLPQEWCSAPLNPARDSLSVSLRNLSGFVPVPGRSYRWYVRVSSGNQYGASFHERALGLGAARTASLVPAEQTIAQRSIIPMTLEQATLSRTRKPIGTPCSAICNLQSTIVNGISPAQQADWTLMIYVAADNALSDASRAALPKRQLEALPRLAATHPRVRLVSLVDSADQAGVQICSYGPQAEPRCEQDATASSASATTLGDFIALARERYPARRTALLIIAPGNGVGELAYAETTGRAMGLRDLQAAFQSAGLGGSTRLDLVIYQVPLFGNVDVLRTTAPFAHVMVATPDQVWQMTPYERMVALLAATSERTTVAQTMVEIYATELPEERALALAAYDLSRVNELGVRLDALADALASELFSDQANVGPAFTAARDAAQVYDSSANGLLNQLATSDEPLVAAEDALRDLRGFVEHLSNAPLREGLDLRTPAAAQQLAALLLDPQSSPVLTATQRAGLSITEQPIDLSASHGLAIYFPTGERLGEQQSLSETYLYESAPDSRWAALLRLYLSRSLPNGPGGISEALPGGPRVRPGPGGLLSLNHYVYLPLVAR</sequence>
<protein>
    <submittedName>
        <fullName evidence="1">Uncharacterized protein</fullName>
    </submittedName>
</protein>
<dbReference type="EMBL" id="NQWI01000008">
    <property type="protein sequence ID" value="PDW04537.1"/>
    <property type="molecule type" value="Genomic_DNA"/>
</dbReference>
<evidence type="ECO:0000313" key="1">
    <source>
        <dbReference type="EMBL" id="PDW04537.1"/>
    </source>
</evidence>
<dbReference type="RefSeq" id="WP_097642660.1">
    <property type="nucleotide sequence ID" value="NZ_NQWI01000008.1"/>
</dbReference>
<dbReference type="PANTHER" id="PTHR37835:SF1">
    <property type="entry name" value="ALPHA-CLOSTRIPAIN"/>
    <property type="match status" value="1"/>
</dbReference>
<evidence type="ECO:0000313" key="2">
    <source>
        <dbReference type="Proteomes" id="UP000220527"/>
    </source>
</evidence>
<dbReference type="Proteomes" id="UP000220527">
    <property type="component" value="Unassembled WGS sequence"/>
</dbReference>
<gene>
    <name evidence="1" type="ORF">CJ255_03215</name>
</gene>
<name>A0A2A6RNC2_9CHLR</name>
<dbReference type="Pfam" id="PF03415">
    <property type="entry name" value="Peptidase_C11"/>
    <property type="match status" value="1"/>
</dbReference>
<organism evidence="1 2">
    <name type="scientific">Candidatus Viridilinea mediisalina</name>
    <dbReference type="NCBI Taxonomy" id="2024553"/>
    <lineage>
        <taxon>Bacteria</taxon>
        <taxon>Bacillati</taxon>
        <taxon>Chloroflexota</taxon>
        <taxon>Chloroflexia</taxon>
        <taxon>Chloroflexales</taxon>
        <taxon>Chloroflexineae</taxon>
        <taxon>Oscillochloridaceae</taxon>
        <taxon>Candidatus Viridilinea</taxon>
    </lineage>
</organism>
<dbReference type="OrthoDB" id="135091at2"/>
<comment type="caution">
    <text evidence="1">The sequence shown here is derived from an EMBL/GenBank/DDBJ whole genome shotgun (WGS) entry which is preliminary data.</text>
</comment>
<dbReference type="PANTHER" id="PTHR37835">
    <property type="entry name" value="ALPHA-CLOSTRIPAIN"/>
    <property type="match status" value="1"/>
</dbReference>
<reference evidence="2" key="1">
    <citation type="submission" date="2017-08" db="EMBL/GenBank/DDBJ databases">
        <authorList>
            <person name="Grouzdev D.S."/>
            <person name="Gaisin V.A."/>
            <person name="Rysina M.S."/>
            <person name="Gorlenko V.M."/>
        </authorList>
    </citation>
    <scope>NUCLEOTIDE SEQUENCE [LARGE SCALE GENOMIC DNA]</scope>
    <source>
        <strain evidence="2">Kir15-3F</strain>
    </source>
</reference>